<dbReference type="RefSeq" id="WP_007272768.1">
    <property type="nucleotide sequence ID" value="NZ_JBITUG010000002.1"/>
</dbReference>
<evidence type="ECO:0000313" key="6">
    <source>
        <dbReference type="EMBL" id="KAA0979938.1"/>
    </source>
</evidence>
<keyword evidence="3" id="KW-0547">Nucleotide-binding</keyword>
<dbReference type="GO" id="GO:0005524">
    <property type="term" value="F:ATP binding"/>
    <property type="evidence" value="ECO:0007669"/>
    <property type="project" value="UniProtKB-KW"/>
</dbReference>
<dbReference type="Pfam" id="PF00005">
    <property type="entry name" value="ABC_tran"/>
    <property type="match status" value="1"/>
</dbReference>
<evidence type="ECO:0000256" key="3">
    <source>
        <dbReference type="ARBA" id="ARBA00022741"/>
    </source>
</evidence>
<keyword evidence="4 6" id="KW-0067">ATP-binding</keyword>
<evidence type="ECO:0000256" key="2">
    <source>
        <dbReference type="ARBA" id="ARBA00022448"/>
    </source>
</evidence>
<dbReference type="InterPro" id="IPR050095">
    <property type="entry name" value="ECF_ABC_transporter_ATP-bd"/>
</dbReference>
<dbReference type="PROSITE" id="PS00211">
    <property type="entry name" value="ABC_TRANSPORTER_1"/>
    <property type="match status" value="1"/>
</dbReference>
<dbReference type="AlphaFoldDB" id="A0A5B0EMR3"/>
<comment type="similarity">
    <text evidence="1">Belongs to the ABC transporter superfamily.</text>
</comment>
<dbReference type="Proteomes" id="UP000323856">
    <property type="component" value="Unassembled WGS sequence"/>
</dbReference>
<dbReference type="CDD" id="cd03225">
    <property type="entry name" value="ABC_cobalt_CbiO_domain1"/>
    <property type="match status" value="1"/>
</dbReference>
<dbReference type="PANTHER" id="PTHR43553">
    <property type="entry name" value="HEAVY METAL TRANSPORTER"/>
    <property type="match status" value="1"/>
</dbReference>
<reference evidence="6 7" key="1">
    <citation type="submission" date="2019-07" db="EMBL/GenBank/DDBJ databases">
        <title>Analysis of the biochemical properties, biological activity and biotechnological potential of siderophores and biosurfactants produced by Antarctic psychrotolerant bacteria.</title>
        <authorList>
            <person name="Styczynski M."/>
            <person name="Krucon T."/>
            <person name="Decewicz P."/>
            <person name="Dziewit L."/>
        </authorList>
    </citation>
    <scope>NUCLEOTIDE SEQUENCE [LARGE SCALE GENOMIC DNA]</scope>
    <source>
        <strain evidence="6 7">ANT_H27</strain>
    </source>
</reference>
<dbReference type="Gene3D" id="3.40.50.300">
    <property type="entry name" value="P-loop containing nucleotide triphosphate hydrolases"/>
    <property type="match status" value="1"/>
</dbReference>
<sequence>MIRFNSAGLVLPAETPEQEPRTVLAPCTLALGERRIAVIGANGSGKSTLLRMINGLVSPSTGTVQVHGFDTARQAKEVRSRVGFLFTDPLSQLVMPVVCEDIELSLKTSHKNRDARSAAALAALARLGLEHLAERSIYDLSGGERQLVALCSVLAAGQDILVADEPTTLLDLANNELLQDTLDALDQQVIYATHDLDFAARADRALLVSGGHIVFDGPAAEAVAAYRRLVKYGSVTA</sequence>
<feature type="domain" description="ABC transporter" evidence="5">
    <location>
        <begin position="2"/>
        <end position="235"/>
    </location>
</feature>
<keyword evidence="2" id="KW-0813">Transport</keyword>
<dbReference type="GO" id="GO:0043190">
    <property type="term" value="C:ATP-binding cassette (ABC) transporter complex"/>
    <property type="evidence" value="ECO:0007669"/>
    <property type="project" value="TreeGrafter"/>
</dbReference>
<comment type="caution">
    <text evidence="6">The sequence shown here is derived from an EMBL/GenBank/DDBJ whole genome shotgun (WGS) entry which is preliminary data.</text>
</comment>
<dbReference type="InterPro" id="IPR017871">
    <property type="entry name" value="ABC_transporter-like_CS"/>
</dbReference>
<dbReference type="PROSITE" id="PS50893">
    <property type="entry name" value="ABC_TRANSPORTER_2"/>
    <property type="match status" value="1"/>
</dbReference>
<dbReference type="PANTHER" id="PTHR43553:SF24">
    <property type="entry name" value="ENERGY-COUPLING FACTOR TRANSPORTER ATP-BINDING PROTEIN ECFA1"/>
    <property type="match status" value="1"/>
</dbReference>
<dbReference type="GO" id="GO:0042626">
    <property type="term" value="F:ATPase-coupled transmembrane transporter activity"/>
    <property type="evidence" value="ECO:0007669"/>
    <property type="project" value="TreeGrafter"/>
</dbReference>
<dbReference type="InterPro" id="IPR015856">
    <property type="entry name" value="ABC_transpr_CbiO/EcfA_su"/>
</dbReference>
<organism evidence="6 7">
    <name type="scientific">Paeniglutamicibacter gangotriensis</name>
    <dbReference type="NCBI Taxonomy" id="254787"/>
    <lineage>
        <taxon>Bacteria</taxon>
        <taxon>Bacillati</taxon>
        <taxon>Actinomycetota</taxon>
        <taxon>Actinomycetes</taxon>
        <taxon>Micrococcales</taxon>
        <taxon>Micrococcaceae</taxon>
        <taxon>Paeniglutamicibacter</taxon>
    </lineage>
</organism>
<evidence type="ECO:0000256" key="1">
    <source>
        <dbReference type="ARBA" id="ARBA00005417"/>
    </source>
</evidence>
<evidence type="ECO:0000256" key="4">
    <source>
        <dbReference type="ARBA" id="ARBA00022840"/>
    </source>
</evidence>
<dbReference type="InterPro" id="IPR027417">
    <property type="entry name" value="P-loop_NTPase"/>
</dbReference>
<dbReference type="SUPFAM" id="SSF52540">
    <property type="entry name" value="P-loop containing nucleoside triphosphate hydrolases"/>
    <property type="match status" value="1"/>
</dbReference>
<dbReference type="EMBL" id="VOBL01000001">
    <property type="protein sequence ID" value="KAA0979938.1"/>
    <property type="molecule type" value="Genomic_DNA"/>
</dbReference>
<evidence type="ECO:0000313" key="7">
    <source>
        <dbReference type="Proteomes" id="UP000323856"/>
    </source>
</evidence>
<dbReference type="GO" id="GO:0016887">
    <property type="term" value="F:ATP hydrolysis activity"/>
    <property type="evidence" value="ECO:0007669"/>
    <property type="project" value="InterPro"/>
</dbReference>
<dbReference type="OrthoDB" id="9806471at2"/>
<protein>
    <submittedName>
        <fullName evidence="6">ABC transporter ATP-binding protein</fullName>
    </submittedName>
</protein>
<dbReference type="SMART" id="SM00382">
    <property type="entry name" value="AAA"/>
    <property type="match status" value="1"/>
</dbReference>
<accession>A0A5B0EMR3</accession>
<name>A0A5B0EMR3_9MICC</name>
<dbReference type="InterPro" id="IPR003593">
    <property type="entry name" value="AAA+_ATPase"/>
</dbReference>
<dbReference type="InterPro" id="IPR003439">
    <property type="entry name" value="ABC_transporter-like_ATP-bd"/>
</dbReference>
<proteinExistence type="inferred from homology"/>
<evidence type="ECO:0000259" key="5">
    <source>
        <dbReference type="PROSITE" id="PS50893"/>
    </source>
</evidence>
<gene>
    <name evidence="6" type="ORF">FQ154_01895</name>
</gene>